<keyword evidence="3" id="KW-0010">Activator</keyword>
<dbReference type="PANTHER" id="PTHR46796:SF2">
    <property type="entry name" value="TRANSCRIPTIONAL REGULATORY PROTEIN"/>
    <property type="match status" value="1"/>
</dbReference>
<organism evidence="6 7">
    <name type="scientific">Cohnella thailandensis</name>
    <dbReference type="NCBI Taxonomy" id="557557"/>
    <lineage>
        <taxon>Bacteria</taxon>
        <taxon>Bacillati</taxon>
        <taxon>Bacillota</taxon>
        <taxon>Bacilli</taxon>
        <taxon>Bacillales</taxon>
        <taxon>Paenibacillaceae</taxon>
        <taxon>Cohnella</taxon>
    </lineage>
</organism>
<dbReference type="SUPFAM" id="SSF51215">
    <property type="entry name" value="Regulatory protein AraC"/>
    <property type="match status" value="1"/>
</dbReference>
<dbReference type="InterPro" id="IPR020449">
    <property type="entry name" value="Tscrpt_reg_AraC-type_HTH"/>
</dbReference>
<protein>
    <submittedName>
        <fullName evidence="6">AraC family transcriptional regulator</fullName>
    </submittedName>
</protein>
<dbReference type="GO" id="GO:0003700">
    <property type="term" value="F:DNA-binding transcription factor activity"/>
    <property type="evidence" value="ECO:0007669"/>
    <property type="project" value="InterPro"/>
</dbReference>
<dbReference type="Proteomes" id="UP000535838">
    <property type="component" value="Unassembled WGS sequence"/>
</dbReference>
<dbReference type="InterPro" id="IPR009057">
    <property type="entry name" value="Homeodomain-like_sf"/>
</dbReference>
<evidence type="ECO:0000256" key="1">
    <source>
        <dbReference type="ARBA" id="ARBA00023015"/>
    </source>
</evidence>
<accession>A0A841T8P5</accession>
<dbReference type="InterPro" id="IPR003313">
    <property type="entry name" value="AraC-bd"/>
</dbReference>
<dbReference type="InterPro" id="IPR018062">
    <property type="entry name" value="HTH_AraC-typ_CS"/>
</dbReference>
<evidence type="ECO:0000256" key="2">
    <source>
        <dbReference type="ARBA" id="ARBA00023125"/>
    </source>
</evidence>
<dbReference type="InterPro" id="IPR037923">
    <property type="entry name" value="HTH-like"/>
</dbReference>
<dbReference type="RefSeq" id="WP_185123625.1">
    <property type="nucleotide sequence ID" value="NZ_JACJVQ010000032.1"/>
</dbReference>
<dbReference type="SMART" id="SM00342">
    <property type="entry name" value="HTH_ARAC"/>
    <property type="match status" value="1"/>
</dbReference>
<reference evidence="6 7" key="1">
    <citation type="submission" date="2020-08" db="EMBL/GenBank/DDBJ databases">
        <title>Cohnella phylogeny.</title>
        <authorList>
            <person name="Dunlap C."/>
        </authorList>
    </citation>
    <scope>NUCLEOTIDE SEQUENCE [LARGE SCALE GENOMIC DNA]</scope>
    <source>
        <strain evidence="6 7">DSM 25241</strain>
    </source>
</reference>
<keyword evidence="1" id="KW-0805">Transcription regulation</keyword>
<dbReference type="GO" id="GO:0043565">
    <property type="term" value="F:sequence-specific DNA binding"/>
    <property type="evidence" value="ECO:0007669"/>
    <property type="project" value="InterPro"/>
</dbReference>
<evidence type="ECO:0000256" key="4">
    <source>
        <dbReference type="ARBA" id="ARBA00023163"/>
    </source>
</evidence>
<keyword evidence="4" id="KW-0804">Transcription</keyword>
<dbReference type="InterPro" id="IPR014710">
    <property type="entry name" value="RmlC-like_jellyroll"/>
</dbReference>
<dbReference type="PROSITE" id="PS01124">
    <property type="entry name" value="HTH_ARAC_FAMILY_2"/>
    <property type="match status" value="1"/>
</dbReference>
<keyword evidence="7" id="KW-1185">Reference proteome</keyword>
<dbReference type="Pfam" id="PF02311">
    <property type="entry name" value="AraC_binding"/>
    <property type="match status" value="1"/>
</dbReference>
<dbReference type="Gene3D" id="2.60.120.10">
    <property type="entry name" value="Jelly Rolls"/>
    <property type="match status" value="1"/>
</dbReference>
<evidence type="ECO:0000313" key="7">
    <source>
        <dbReference type="Proteomes" id="UP000535838"/>
    </source>
</evidence>
<gene>
    <name evidence="6" type="ORF">H7B67_30220</name>
</gene>
<name>A0A841T8P5_9BACL</name>
<dbReference type="InterPro" id="IPR018060">
    <property type="entry name" value="HTH_AraC"/>
</dbReference>
<feature type="domain" description="HTH araC/xylS-type" evidence="5">
    <location>
        <begin position="172"/>
        <end position="269"/>
    </location>
</feature>
<dbReference type="PRINTS" id="PR00032">
    <property type="entry name" value="HTHARAC"/>
</dbReference>
<dbReference type="PANTHER" id="PTHR46796">
    <property type="entry name" value="HTH-TYPE TRANSCRIPTIONAL ACTIVATOR RHAS-RELATED"/>
    <property type="match status" value="1"/>
</dbReference>
<evidence type="ECO:0000259" key="5">
    <source>
        <dbReference type="PROSITE" id="PS01124"/>
    </source>
</evidence>
<sequence>MTKRKIAFYRDERLPFLEAKRCEANELAYRKHFHEEYSIGLIYEGATNAWCEGRSFRVETGNVISFPPHMLHACQPEPGADWKYKMLFIRREWLEGLERNELARLRIPFLLGDAKRARVSLHFEGTMNALENRRDPLEVESTLIELIQEVARRDEEDQAHGERLGQDLRTAKRIKEYIQDRFAERITLEELERETGISRFHLIRLFKRDVHLPPHAYQNLLRVNHAKSELAKRRPIAEIALECGFYDQSHFARTFSRIVGASPRSYSLSL</sequence>
<dbReference type="EMBL" id="JACJVQ010000032">
    <property type="protein sequence ID" value="MBB6638430.1"/>
    <property type="molecule type" value="Genomic_DNA"/>
</dbReference>
<dbReference type="Gene3D" id="1.10.10.60">
    <property type="entry name" value="Homeodomain-like"/>
    <property type="match status" value="1"/>
</dbReference>
<dbReference type="SUPFAM" id="SSF46689">
    <property type="entry name" value="Homeodomain-like"/>
    <property type="match status" value="2"/>
</dbReference>
<evidence type="ECO:0000256" key="3">
    <source>
        <dbReference type="ARBA" id="ARBA00023159"/>
    </source>
</evidence>
<proteinExistence type="predicted"/>
<dbReference type="Pfam" id="PF12833">
    <property type="entry name" value="HTH_18"/>
    <property type="match status" value="1"/>
</dbReference>
<keyword evidence="2" id="KW-0238">DNA-binding</keyword>
<dbReference type="InterPro" id="IPR050204">
    <property type="entry name" value="AraC_XylS_family_regulators"/>
</dbReference>
<evidence type="ECO:0000313" key="6">
    <source>
        <dbReference type="EMBL" id="MBB6638430.1"/>
    </source>
</evidence>
<dbReference type="AlphaFoldDB" id="A0A841T8P5"/>
<comment type="caution">
    <text evidence="6">The sequence shown here is derived from an EMBL/GenBank/DDBJ whole genome shotgun (WGS) entry which is preliminary data.</text>
</comment>
<dbReference type="PROSITE" id="PS00041">
    <property type="entry name" value="HTH_ARAC_FAMILY_1"/>
    <property type="match status" value="1"/>
</dbReference>